<evidence type="ECO:0000313" key="1">
    <source>
        <dbReference type="EMBL" id="MBF4764184.1"/>
    </source>
</evidence>
<organism evidence="1 2">
    <name type="scientific">Nocardioides islandensis</name>
    <dbReference type="NCBI Taxonomy" id="433663"/>
    <lineage>
        <taxon>Bacteria</taxon>
        <taxon>Bacillati</taxon>
        <taxon>Actinomycetota</taxon>
        <taxon>Actinomycetes</taxon>
        <taxon>Propionibacteriales</taxon>
        <taxon>Nocardioidaceae</taxon>
        <taxon>Nocardioides</taxon>
    </lineage>
</organism>
<dbReference type="RefSeq" id="WP_194707375.1">
    <property type="nucleotide sequence ID" value="NZ_JADKPN010000008.1"/>
</dbReference>
<evidence type="ECO:0000313" key="2">
    <source>
        <dbReference type="Proteomes" id="UP000640489"/>
    </source>
</evidence>
<protein>
    <submittedName>
        <fullName evidence="1">Uncharacterized protein</fullName>
    </submittedName>
</protein>
<dbReference type="EMBL" id="JADKPN010000008">
    <property type="protein sequence ID" value="MBF4764184.1"/>
    <property type="molecule type" value="Genomic_DNA"/>
</dbReference>
<proteinExistence type="predicted"/>
<name>A0A930VAZ3_9ACTN</name>
<dbReference type="Proteomes" id="UP000640489">
    <property type="component" value="Unassembled WGS sequence"/>
</dbReference>
<dbReference type="AlphaFoldDB" id="A0A930VAZ3"/>
<accession>A0A930VAZ3</accession>
<gene>
    <name evidence="1" type="ORF">ISU07_13705</name>
</gene>
<keyword evidence="2" id="KW-1185">Reference proteome</keyword>
<comment type="caution">
    <text evidence="1">The sequence shown here is derived from an EMBL/GenBank/DDBJ whole genome shotgun (WGS) entry which is preliminary data.</text>
</comment>
<sequence>MSTNSMHPYLAAQLARYRADELANEARAARRARLARRTRRSGRSAR</sequence>
<reference evidence="1" key="1">
    <citation type="submission" date="2020-11" db="EMBL/GenBank/DDBJ databases">
        <title>Nocardioides sp. nov., isolated from Soil of Cynanchum wilfordii Hemsley rhizosphere.</title>
        <authorList>
            <person name="Lee J.-S."/>
            <person name="Suh M.K."/>
            <person name="Kim J.-S."/>
        </authorList>
    </citation>
    <scope>NUCLEOTIDE SEQUENCE</scope>
    <source>
        <strain evidence="1">KCTC 19275</strain>
    </source>
</reference>